<evidence type="ECO:0000313" key="12">
    <source>
        <dbReference type="EMBL" id="RDH46826.1"/>
    </source>
</evidence>
<dbReference type="AlphaFoldDB" id="A0A4P9VUB2"/>
<keyword evidence="6" id="KW-0560">Oxidoreductase</keyword>
<evidence type="ECO:0000313" key="13">
    <source>
        <dbReference type="Proteomes" id="UP000257039"/>
    </source>
</evidence>
<evidence type="ECO:0000256" key="5">
    <source>
        <dbReference type="ARBA" id="ARBA00022827"/>
    </source>
</evidence>
<dbReference type="PROSITE" id="PS00197">
    <property type="entry name" value="2FE2S_FER_1"/>
    <property type="match status" value="1"/>
</dbReference>
<evidence type="ECO:0000256" key="8">
    <source>
        <dbReference type="ARBA" id="ARBA00023014"/>
    </source>
</evidence>
<dbReference type="Gene3D" id="2.40.30.10">
    <property type="entry name" value="Translation factors"/>
    <property type="match status" value="1"/>
</dbReference>
<accession>A0A4P9VUB2</accession>
<dbReference type="InterPro" id="IPR001433">
    <property type="entry name" value="OxRdtase_FAD/NAD-bd"/>
</dbReference>
<evidence type="ECO:0000256" key="7">
    <source>
        <dbReference type="ARBA" id="ARBA00023004"/>
    </source>
</evidence>
<proteinExistence type="inferred from homology"/>
<organism evidence="12 13">
    <name type="scientific">Zooshikella ganghwensis</name>
    <dbReference type="NCBI Taxonomy" id="202772"/>
    <lineage>
        <taxon>Bacteria</taxon>
        <taxon>Pseudomonadati</taxon>
        <taxon>Pseudomonadota</taxon>
        <taxon>Gammaproteobacteria</taxon>
        <taxon>Oceanospirillales</taxon>
        <taxon>Zooshikellaceae</taxon>
        <taxon>Zooshikella</taxon>
    </lineage>
</organism>
<evidence type="ECO:0000256" key="9">
    <source>
        <dbReference type="ARBA" id="ARBA00061434"/>
    </source>
</evidence>
<dbReference type="GO" id="GO:0046872">
    <property type="term" value="F:metal ion binding"/>
    <property type="evidence" value="ECO:0007669"/>
    <property type="project" value="UniProtKB-KW"/>
</dbReference>
<dbReference type="PRINTS" id="PR00410">
    <property type="entry name" value="PHEHYDRXLASE"/>
</dbReference>
<sequence length="355" mass="39384">MLVSDDVWHSEHSPLVLKKCWLETEDTASFLFAEQNRAQFDFKAGQFVNVSVEINGKKEYRAYSISSIPGDKYLQLTIKRVVGGKVSNWLIDNLQPGDQLNTIGIAGQFNLNDCQYGQRILLLSAGCGITPVMSMARTFLSASSDIDIDFLHCARDHNNIIYHNEIKALDEKYKNFRCQFLLENALDENEKEPEQLIGRINKEKLDLLCTDWQQRTIFLCGPTAFMEAVNAVAQQANFNMSHFHQESFIANTLTELQAPSVEGTTEKDVVSVVLPSFNYKAEVAQGSTLLDALEQGGIPIIAACRQGICGSCKCKVTQGKVDSLPADVLTEAERNQGWVLACSSTVEGDIEVSLS</sequence>
<dbReference type="PROSITE" id="PS51384">
    <property type="entry name" value="FAD_FR"/>
    <property type="match status" value="1"/>
</dbReference>
<dbReference type="InterPro" id="IPR039261">
    <property type="entry name" value="FNR_nucleotide-bd"/>
</dbReference>
<dbReference type="PANTHER" id="PTHR47354:SF6">
    <property type="entry name" value="NADH OXIDOREDUCTASE HCR"/>
    <property type="match status" value="1"/>
</dbReference>
<keyword evidence="2" id="KW-0285">Flavoprotein</keyword>
<keyword evidence="4" id="KW-0479">Metal-binding</keyword>
<dbReference type="InterPro" id="IPR001041">
    <property type="entry name" value="2Fe-2S_ferredoxin-type"/>
</dbReference>
<dbReference type="InterPro" id="IPR012675">
    <property type="entry name" value="Beta-grasp_dom_sf"/>
</dbReference>
<evidence type="ECO:0000259" key="11">
    <source>
        <dbReference type="PROSITE" id="PS51384"/>
    </source>
</evidence>
<evidence type="ECO:0000256" key="4">
    <source>
        <dbReference type="ARBA" id="ARBA00022723"/>
    </source>
</evidence>
<dbReference type="CDD" id="cd06215">
    <property type="entry name" value="FNR_iron_sulfur_binding_1"/>
    <property type="match status" value="1"/>
</dbReference>
<dbReference type="EMBL" id="NDXW01000001">
    <property type="protein sequence ID" value="RDH46826.1"/>
    <property type="molecule type" value="Genomic_DNA"/>
</dbReference>
<dbReference type="CDD" id="cd00207">
    <property type="entry name" value="fer2"/>
    <property type="match status" value="1"/>
</dbReference>
<evidence type="ECO:0000256" key="2">
    <source>
        <dbReference type="ARBA" id="ARBA00022630"/>
    </source>
</evidence>
<dbReference type="Proteomes" id="UP000257039">
    <property type="component" value="Unassembled WGS sequence"/>
</dbReference>
<feature type="domain" description="2Fe-2S ferredoxin-type" evidence="10">
    <location>
        <begin position="268"/>
        <end position="355"/>
    </location>
</feature>
<dbReference type="InterPro" id="IPR036010">
    <property type="entry name" value="2Fe-2S_ferredoxin-like_sf"/>
</dbReference>
<dbReference type="SUPFAM" id="SSF52343">
    <property type="entry name" value="Ferredoxin reductase-like, C-terminal NADP-linked domain"/>
    <property type="match status" value="1"/>
</dbReference>
<dbReference type="Pfam" id="PF00175">
    <property type="entry name" value="NAD_binding_1"/>
    <property type="match status" value="1"/>
</dbReference>
<keyword evidence="13" id="KW-1185">Reference proteome</keyword>
<dbReference type="GO" id="GO:0016491">
    <property type="term" value="F:oxidoreductase activity"/>
    <property type="evidence" value="ECO:0007669"/>
    <property type="project" value="UniProtKB-KW"/>
</dbReference>
<dbReference type="SUPFAM" id="SSF54292">
    <property type="entry name" value="2Fe-2S ferredoxin-like"/>
    <property type="match status" value="1"/>
</dbReference>
<keyword evidence="5" id="KW-0274">FAD</keyword>
<name>A0A4P9VUB2_9GAMM</name>
<dbReference type="InterPro" id="IPR050415">
    <property type="entry name" value="MRET"/>
</dbReference>
<evidence type="ECO:0000256" key="1">
    <source>
        <dbReference type="ARBA" id="ARBA00001974"/>
    </source>
</evidence>
<comment type="caution">
    <text evidence="12">The sequence shown here is derived from an EMBL/GenBank/DDBJ whole genome shotgun (WGS) entry which is preliminary data.</text>
</comment>
<dbReference type="Pfam" id="PF00970">
    <property type="entry name" value="FAD_binding_6"/>
    <property type="match status" value="1"/>
</dbReference>
<evidence type="ECO:0000256" key="3">
    <source>
        <dbReference type="ARBA" id="ARBA00022714"/>
    </source>
</evidence>
<dbReference type="GO" id="GO:0051537">
    <property type="term" value="F:2 iron, 2 sulfur cluster binding"/>
    <property type="evidence" value="ECO:0007669"/>
    <property type="project" value="UniProtKB-KW"/>
</dbReference>
<dbReference type="Gene3D" id="3.40.50.80">
    <property type="entry name" value="Nucleotide-binding domain of ferredoxin-NADP reductase (FNR) module"/>
    <property type="match status" value="1"/>
</dbReference>
<feature type="domain" description="FAD-binding FR-type" evidence="11">
    <location>
        <begin position="1"/>
        <end position="112"/>
    </location>
</feature>
<comment type="cofactor">
    <cofactor evidence="1">
        <name>FAD</name>
        <dbReference type="ChEBI" id="CHEBI:57692"/>
    </cofactor>
</comment>
<keyword evidence="8" id="KW-0411">Iron-sulfur</keyword>
<evidence type="ECO:0000256" key="6">
    <source>
        <dbReference type="ARBA" id="ARBA00023002"/>
    </source>
</evidence>
<protein>
    <submittedName>
        <fullName evidence="12">Hybrid-cluster NAD(P)-dependent oxidoreductase</fullName>
    </submittedName>
</protein>
<dbReference type="PROSITE" id="PS51085">
    <property type="entry name" value="2FE2S_FER_2"/>
    <property type="match status" value="1"/>
</dbReference>
<gene>
    <name evidence="12" type="ORF">B9G39_21905</name>
</gene>
<keyword evidence="3" id="KW-0001">2Fe-2S</keyword>
<evidence type="ECO:0000259" key="10">
    <source>
        <dbReference type="PROSITE" id="PS51085"/>
    </source>
</evidence>
<reference evidence="12 13" key="1">
    <citation type="submission" date="2017-04" db="EMBL/GenBank/DDBJ databases">
        <title>Draft genome sequence of Zooshikella ganghwensis VG4 isolated from Red Sea sediments.</title>
        <authorList>
            <person name="Rehman Z."/>
            <person name="Alam I."/>
            <person name="Kamau A."/>
            <person name="Bajic V."/>
            <person name="Leiknes T."/>
        </authorList>
    </citation>
    <scope>NUCLEOTIDE SEQUENCE [LARGE SCALE GENOMIC DNA]</scope>
    <source>
        <strain evidence="12 13">VG4</strain>
    </source>
</reference>
<dbReference type="SUPFAM" id="SSF63380">
    <property type="entry name" value="Riboflavin synthase domain-like"/>
    <property type="match status" value="1"/>
</dbReference>
<dbReference type="PANTHER" id="PTHR47354">
    <property type="entry name" value="NADH OXIDOREDUCTASE HCR"/>
    <property type="match status" value="1"/>
</dbReference>
<dbReference type="InterPro" id="IPR006058">
    <property type="entry name" value="2Fe2S_fd_BS"/>
</dbReference>
<dbReference type="InterPro" id="IPR008333">
    <property type="entry name" value="Cbr1-like_FAD-bd_dom"/>
</dbReference>
<dbReference type="InterPro" id="IPR017938">
    <property type="entry name" value="Riboflavin_synthase-like_b-brl"/>
</dbReference>
<keyword evidence="7" id="KW-0408">Iron</keyword>
<dbReference type="InterPro" id="IPR017927">
    <property type="entry name" value="FAD-bd_FR_type"/>
</dbReference>
<dbReference type="Gene3D" id="3.10.20.30">
    <property type="match status" value="1"/>
</dbReference>
<comment type="similarity">
    <text evidence="9">In the N-terminal section; belongs to the FAD-binding oxidoreductase type 6 family.</text>
</comment>
<dbReference type="Pfam" id="PF00111">
    <property type="entry name" value="Fer2"/>
    <property type="match status" value="1"/>
</dbReference>